<dbReference type="AlphaFoldDB" id="A0AA88GSC6"/>
<accession>A0AA88GSC6</accession>
<reference evidence="1 2" key="1">
    <citation type="journal article" date="2018" name="BMC Genomics">
        <title>The genome of Naegleria lovaniensis, the basis for a comparative approach to unravel pathogenicity factors of the human pathogenic amoeba N. fowleri.</title>
        <authorList>
            <person name="Liechti N."/>
            <person name="Schurch N."/>
            <person name="Bruggmann R."/>
            <person name="Wittwer M."/>
        </authorList>
    </citation>
    <scope>NUCLEOTIDE SEQUENCE [LARGE SCALE GENOMIC DNA]</scope>
    <source>
        <strain evidence="1 2">ATCC 30569</strain>
    </source>
</reference>
<comment type="caution">
    <text evidence="1">The sequence shown here is derived from an EMBL/GenBank/DDBJ whole genome shotgun (WGS) entry which is preliminary data.</text>
</comment>
<gene>
    <name evidence="1" type="ORF">C9374_004138</name>
</gene>
<dbReference type="EMBL" id="PYSW02000020">
    <property type="protein sequence ID" value="KAG2383467.1"/>
    <property type="molecule type" value="Genomic_DNA"/>
</dbReference>
<keyword evidence="2" id="KW-1185">Reference proteome</keyword>
<proteinExistence type="predicted"/>
<evidence type="ECO:0000313" key="2">
    <source>
        <dbReference type="Proteomes" id="UP000816034"/>
    </source>
</evidence>
<dbReference type="Proteomes" id="UP000816034">
    <property type="component" value="Unassembled WGS sequence"/>
</dbReference>
<protein>
    <recommendedName>
        <fullName evidence="3">F-box domain-containing protein</fullName>
    </recommendedName>
</protein>
<sequence>MTRENLGALATLPREIILEIFNYIDFFSTYAMIKSMPRLSKIHEHFEISREWMMAKFVEMIIQNDVGMVITRSTLPVSVYESSRDYLKYHYQLLKKRITMYETKDPNEEDHERFEWNPYHRRFVIMFQYFHKLNNFTPSSGKSKNNDDLIFEYLRMYRVMLQMYTLLTGYECIVRVNFFDKLMDEAKTLFLKYDHKLNNTKNLDKRHIRKNFFFLKIMILAEAMNETAKCLESTLTIFHSHNFWMPIDLYQVKHESFPFLLFCKYWKYITNPEEYRPLLKRLESLYRYPYLSQFCNYITKVQPFPNDFISSTEEYNRFFDTIKLLNEFSDKTTDQFQKIPVYTEAIEEQFGKLMFFKNNSHLNKEIIQFIYDNTFYYSDRPWFWR</sequence>
<evidence type="ECO:0008006" key="3">
    <source>
        <dbReference type="Google" id="ProtNLM"/>
    </source>
</evidence>
<evidence type="ECO:0000313" key="1">
    <source>
        <dbReference type="EMBL" id="KAG2383467.1"/>
    </source>
</evidence>
<name>A0AA88GSC6_NAELO</name>
<dbReference type="GeneID" id="68096593"/>
<dbReference type="RefSeq" id="XP_044549146.1">
    <property type="nucleotide sequence ID" value="XM_044693744.1"/>
</dbReference>
<organism evidence="1 2">
    <name type="scientific">Naegleria lovaniensis</name>
    <name type="common">Amoeba</name>
    <dbReference type="NCBI Taxonomy" id="51637"/>
    <lineage>
        <taxon>Eukaryota</taxon>
        <taxon>Discoba</taxon>
        <taxon>Heterolobosea</taxon>
        <taxon>Tetramitia</taxon>
        <taxon>Eutetramitia</taxon>
        <taxon>Vahlkampfiidae</taxon>
        <taxon>Naegleria</taxon>
    </lineage>
</organism>